<evidence type="ECO:0000313" key="2">
    <source>
        <dbReference type="EMBL" id="KNZ62691.1"/>
    </source>
</evidence>
<keyword evidence="3" id="KW-1185">Reference proteome</keyword>
<evidence type="ECO:0000256" key="1">
    <source>
        <dbReference type="SAM" id="MobiDB-lite"/>
    </source>
</evidence>
<protein>
    <submittedName>
        <fullName evidence="2">Uncharacterized protein</fullName>
    </submittedName>
</protein>
<sequence>MDYRLYNPQNFLRSIYSTCELNGVMKNQHKLRKLWLKLLLFWRHSFVCMTQIFLCCRKKVIVNEIFDSRKIPLGHPNKSSVKNQGHIWRHWSAKLAKKWKNEYFMGFIRHVGHTSCQTSHIDTLKPPLWTGSNFFPTAWTHNIGHTWLSTAMTEYLHLIFPYINLQIQIHTMITKPCTYSPISIRNRRDTSTKPTFLFCRLGTRKGLVSDHKAFLVHVQENNKMINRIWITMLFTNIPWTKKSMQEMRRRIKATLKLYQEIYNHQQSLELWQFQFFFSPSQKPTDGIPMTSNQVDSCATPKCCNPSHRRCQRGQQTSTPEKPPLEQ</sequence>
<comment type="caution">
    <text evidence="2">The sequence shown here is derived from an EMBL/GenBank/DDBJ whole genome shotgun (WGS) entry which is preliminary data.</text>
</comment>
<evidence type="ECO:0000313" key="3">
    <source>
        <dbReference type="Proteomes" id="UP000037035"/>
    </source>
</evidence>
<dbReference type="Proteomes" id="UP000037035">
    <property type="component" value="Unassembled WGS sequence"/>
</dbReference>
<dbReference type="AlphaFoldDB" id="A0A0L6VPQ7"/>
<accession>A0A0L6VPQ7</accession>
<dbReference type="VEuPathDB" id="FungiDB:VP01_1235g1"/>
<proteinExistence type="predicted"/>
<name>A0A0L6VPQ7_9BASI</name>
<gene>
    <name evidence="2" type="ORF">VP01_1235g1</name>
</gene>
<organism evidence="2 3">
    <name type="scientific">Puccinia sorghi</name>
    <dbReference type="NCBI Taxonomy" id="27349"/>
    <lineage>
        <taxon>Eukaryota</taxon>
        <taxon>Fungi</taxon>
        <taxon>Dikarya</taxon>
        <taxon>Basidiomycota</taxon>
        <taxon>Pucciniomycotina</taxon>
        <taxon>Pucciniomycetes</taxon>
        <taxon>Pucciniales</taxon>
        <taxon>Pucciniaceae</taxon>
        <taxon>Puccinia</taxon>
    </lineage>
</organism>
<reference evidence="2 3" key="1">
    <citation type="submission" date="2015-08" db="EMBL/GenBank/DDBJ databases">
        <title>Next Generation Sequencing and Analysis of the Genome of Puccinia sorghi L Schw, the Causal Agent of Maize Common Rust.</title>
        <authorList>
            <person name="Rochi L."/>
            <person name="Burguener G."/>
            <person name="Darino M."/>
            <person name="Turjanski A."/>
            <person name="Kreff E."/>
            <person name="Dieguez M.J."/>
            <person name="Sacco F."/>
        </authorList>
    </citation>
    <scope>NUCLEOTIDE SEQUENCE [LARGE SCALE GENOMIC DNA]</scope>
    <source>
        <strain evidence="2 3">RO10H11247</strain>
    </source>
</reference>
<dbReference type="EMBL" id="LAVV01002621">
    <property type="protein sequence ID" value="KNZ62691.1"/>
    <property type="molecule type" value="Genomic_DNA"/>
</dbReference>
<feature type="region of interest" description="Disordered" evidence="1">
    <location>
        <begin position="305"/>
        <end position="326"/>
    </location>
</feature>